<proteinExistence type="predicted"/>
<evidence type="ECO:0000259" key="1">
    <source>
        <dbReference type="Pfam" id="PF14742"/>
    </source>
</evidence>
<dbReference type="InterPro" id="IPR012341">
    <property type="entry name" value="6hp_glycosidase-like_sf"/>
</dbReference>
<evidence type="ECO:0000259" key="2">
    <source>
        <dbReference type="Pfam" id="PF22422"/>
    </source>
</evidence>
<feature type="domain" description="Putative glycogen debranching enzyme N-terminal" evidence="1">
    <location>
        <begin position="36"/>
        <end position="229"/>
    </location>
</feature>
<organism evidence="3">
    <name type="scientific">uncultured bacterium pBE3-1</name>
    <dbReference type="NCBI Taxonomy" id="1781161"/>
    <lineage>
        <taxon>Bacteria</taxon>
        <taxon>environmental samples</taxon>
    </lineage>
</organism>
<reference evidence="3" key="1">
    <citation type="journal article" date="2016" name="Sci. Rep.">
        <title>Triclosan Resistome from Metagenome Reveals Diverse Enoyl Acyl Carrier Protein Reductases and Selective Enrichment of Triclosan Resistance Genes.</title>
        <authorList>
            <person name="Khan R."/>
            <person name="Kong H.G."/>
            <person name="Jung Y.H."/>
            <person name="Choi J."/>
            <person name="Baek K.Y."/>
            <person name="Hwang E.C."/>
            <person name="Lee S.W."/>
        </authorList>
    </citation>
    <scope>NUCLEOTIDE SEQUENCE</scope>
</reference>
<dbReference type="AlphaFoldDB" id="A0A1C9U526"/>
<accession>A0A1C9U526</accession>
<name>A0A1C9U526_9BACT</name>
<dbReference type="GO" id="GO:0005975">
    <property type="term" value="P:carbohydrate metabolic process"/>
    <property type="evidence" value="ECO:0007669"/>
    <property type="project" value="InterPro"/>
</dbReference>
<dbReference type="InterPro" id="IPR008928">
    <property type="entry name" value="6-hairpin_glycosidase_sf"/>
</dbReference>
<protein>
    <submittedName>
        <fullName evidence="3">Amylo-alpha-1,6-glucosidase</fullName>
    </submittedName>
</protein>
<dbReference type="Pfam" id="PF22422">
    <property type="entry name" value="MGH1-like_GH"/>
    <property type="match status" value="1"/>
</dbReference>
<dbReference type="InterPro" id="IPR032856">
    <property type="entry name" value="GDE_N_bis"/>
</dbReference>
<dbReference type="Gene3D" id="1.50.10.10">
    <property type="match status" value="1"/>
</dbReference>
<feature type="domain" description="Mannosylglycerate hydrolase MGH1-like glycoside hydrolase" evidence="2">
    <location>
        <begin position="314"/>
        <end position="612"/>
    </location>
</feature>
<sequence length="730" mass="81610">MILGAAEEDVEEIISVNDQFYILASSSMTDDRTRVLKHGETFGVYDRYGDIQPVGRGTQGVFHQGTRFLSRQELFLNNDRPMLLSSTVKEDNALLAVDLTNPDLYRDGRIAIPRGSVHVFRSRFLWNGVSYERFRLSNYSLAPVKMTLSIRFEADFADIFEVRGKKRERKGRMLPNVLRKDLLVLRYEGLDEVTREARIQFSPEPLEITASQATFDIELDPKGETTVAVMVACDLADSHRPLLAYDAAMAEAGLAFGAGKTEDCTIQTTNAQFNEWWNRSVLDVRMMVTDTNEGPYPYAGVPWFSTPFGRDGVITALECLWIRPELARGVLAYLASTQAKEVNPAQDAEPGKILHETRKGEMAALNEIPFGLYYGSVDSTPLFVMLAGAYYERTADLAFIQSIWANLEAALTWMDTFGDPDRDGFVEYVRKSPTGLDNQGWKDSHDSISHADGSLAEGPIALCEVQGYVYDAKVQASKLAEALGYIDRASQLRRQARSLKERFEEAFWCEESSTYALALDGQKRPCQVKTSNAGHCLYTGIASDEHARRVAETLMSDELFSGWGVRTLADSERRYNPMSYHNGSIWPHDNAMIAVGLARYGLKSGVEKIMTGMFEVSLVLDFHRLPELFCGFVRRPGQGLTRYPVACNPQAWAAGSAFMVLQACLGLSIIASEQKVVFNHPILPEFIDKMQIKNLKVGTASVDLLLRRHDLDVGITVIRRVGKVEVVSVR</sequence>
<dbReference type="EMBL" id="KT982366">
    <property type="protein sequence ID" value="AOR51247.1"/>
    <property type="molecule type" value="Genomic_DNA"/>
</dbReference>
<evidence type="ECO:0000313" key="3">
    <source>
        <dbReference type="EMBL" id="AOR51247.1"/>
    </source>
</evidence>
<dbReference type="Pfam" id="PF14742">
    <property type="entry name" value="GDE_N_bis"/>
    <property type="match status" value="1"/>
</dbReference>
<dbReference type="SUPFAM" id="SSF48208">
    <property type="entry name" value="Six-hairpin glycosidases"/>
    <property type="match status" value="1"/>
</dbReference>
<dbReference type="InterPro" id="IPR054491">
    <property type="entry name" value="MGH1-like_GH"/>
</dbReference>